<organism evidence="3 4">
    <name type="scientific">Novosphingobium sediminicola</name>
    <dbReference type="NCBI Taxonomy" id="563162"/>
    <lineage>
        <taxon>Bacteria</taxon>
        <taxon>Pseudomonadati</taxon>
        <taxon>Pseudomonadota</taxon>
        <taxon>Alphaproteobacteria</taxon>
        <taxon>Sphingomonadales</taxon>
        <taxon>Sphingomonadaceae</taxon>
        <taxon>Novosphingobium</taxon>
    </lineage>
</organism>
<name>A0A7W6CCW7_9SPHN</name>
<dbReference type="Pfam" id="PF13231">
    <property type="entry name" value="PMT_2"/>
    <property type="match status" value="1"/>
</dbReference>
<reference evidence="3 4" key="1">
    <citation type="submission" date="2020-08" db="EMBL/GenBank/DDBJ databases">
        <title>Genomic Encyclopedia of Type Strains, Phase IV (KMG-IV): sequencing the most valuable type-strain genomes for metagenomic binning, comparative biology and taxonomic classification.</title>
        <authorList>
            <person name="Goeker M."/>
        </authorList>
    </citation>
    <scope>NUCLEOTIDE SEQUENCE [LARGE SCALE GENOMIC DNA]</scope>
    <source>
        <strain evidence="3 4">DSM 27057</strain>
    </source>
</reference>
<feature type="transmembrane region" description="Helical" evidence="1">
    <location>
        <begin position="320"/>
        <end position="340"/>
    </location>
</feature>
<evidence type="ECO:0000313" key="3">
    <source>
        <dbReference type="EMBL" id="MBB3953507.1"/>
    </source>
</evidence>
<dbReference type="Proteomes" id="UP000548867">
    <property type="component" value="Unassembled WGS sequence"/>
</dbReference>
<feature type="transmembrane region" description="Helical" evidence="1">
    <location>
        <begin position="203"/>
        <end position="226"/>
    </location>
</feature>
<evidence type="ECO:0000259" key="2">
    <source>
        <dbReference type="Pfam" id="PF13231"/>
    </source>
</evidence>
<keyword evidence="1" id="KW-1133">Transmembrane helix</keyword>
<keyword evidence="3" id="KW-0808">Transferase</keyword>
<feature type="domain" description="Glycosyltransferase RgtA/B/C/D-like" evidence="2">
    <location>
        <begin position="58"/>
        <end position="207"/>
    </location>
</feature>
<feature type="transmembrane region" description="Helical" evidence="1">
    <location>
        <begin position="106"/>
        <end position="124"/>
    </location>
</feature>
<dbReference type="AlphaFoldDB" id="A0A7W6CCW7"/>
<sequence>MFAKHQADPWAFQILVTLLFAGLVFLRLTIPSHLYFDEIHYVPAARAMMAGHPANPEHPMLAKAMIAGSIRIFGDNPLGWRMPSALMGVIGLWAFGRAMWRASGRAMASVAGMVLLATDFAWYVQSRIAMLDMVMAGLAMVALWLIAGAMSRADGSRWRMVTAGLMLGLSLGAKWSVLPVWAMVAALVLGARLWAFAKGARKILPALSAFELVLCLIVLPLGAYWLTYLPGFFTARDAVPALDPVGWHRHMIDLQSSVTKHHPYQSVWSQWIINWRAIWYLYEVTDGAQRGVMLIGNPFTMIAGLIALIWAGWTGMRRGAWLPLVLVALYGASLGLWIVGNKPVQFYYHYLLPGTFLMGALGLMVDELWTARGQRWRHEAFGVLVLSLGVFAWFFPILSAATLTKGVASFEDWMWLASWR</sequence>
<accession>A0A7W6CCW7</accession>
<feature type="transmembrane region" description="Helical" evidence="1">
    <location>
        <begin position="78"/>
        <end position="100"/>
    </location>
</feature>
<dbReference type="InterPro" id="IPR027005">
    <property type="entry name" value="PMT-like"/>
</dbReference>
<dbReference type="PANTHER" id="PTHR10050">
    <property type="entry name" value="DOLICHYL-PHOSPHATE-MANNOSE--PROTEIN MANNOSYLTRANSFERASE"/>
    <property type="match status" value="1"/>
</dbReference>
<dbReference type="GO" id="GO:0016740">
    <property type="term" value="F:transferase activity"/>
    <property type="evidence" value="ECO:0007669"/>
    <property type="project" value="UniProtKB-KW"/>
</dbReference>
<dbReference type="EMBL" id="JACIDX010000001">
    <property type="protein sequence ID" value="MBB3953507.1"/>
    <property type="molecule type" value="Genomic_DNA"/>
</dbReference>
<dbReference type="RefSeq" id="WP_183622180.1">
    <property type="nucleotide sequence ID" value="NZ_JACIDX010000001.1"/>
</dbReference>
<proteinExistence type="predicted"/>
<dbReference type="InterPro" id="IPR038731">
    <property type="entry name" value="RgtA/B/C-like"/>
</dbReference>
<feature type="transmembrane region" description="Helical" evidence="1">
    <location>
        <begin position="171"/>
        <end position="191"/>
    </location>
</feature>
<feature type="transmembrane region" description="Helical" evidence="1">
    <location>
        <begin position="381"/>
        <end position="403"/>
    </location>
</feature>
<feature type="transmembrane region" description="Helical" evidence="1">
    <location>
        <begin position="131"/>
        <end position="151"/>
    </location>
</feature>
<evidence type="ECO:0000313" key="4">
    <source>
        <dbReference type="Proteomes" id="UP000548867"/>
    </source>
</evidence>
<evidence type="ECO:0000256" key="1">
    <source>
        <dbReference type="SAM" id="Phobius"/>
    </source>
</evidence>
<keyword evidence="1" id="KW-0812">Transmembrane</keyword>
<keyword evidence="4" id="KW-1185">Reference proteome</keyword>
<feature type="transmembrane region" description="Helical" evidence="1">
    <location>
        <begin position="291"/>
        <end position="313"/>
    </location>
</feature>
<feature type="transmembrane region" description="Helical" evidence="1">
    <location>
        <begin position="346"/>
        <end position="369"/>
    </location>
</feature>
<keyword evidence="1" id="KW-0472">Membrane</keyword>
<dbReference type="UniPathway" id="UPA00378"/>
<feature type="transmembrane region" description="Helical" evidence="1">
    <location>
        <begin position="12"/>
        <end position="30"/>
    </location>
</feature>
<dbReference type="PANTHER" id="PTHR10050:SF46">
    <property type="entry name" value="PROTEIN O-MANNOSYL-TRANSFERASE 2"/>
    <property type="match status" value="1"/>
</dbReference>
<protein>
    <submittedName>
        <fullName evidence="3">Dolichyl-phosphate-mannose--protein O-mannosyl transferase</fullName>
    </submittedName>
</protein>
<gene>
    <name evidence="3" type="ORF">GGR38_000419</name>
</gene>
<comment type="caution">
    <text evidence="3">The sequence shown here is derived from an EMBL/GenBank/DDBJ whole genome shotgun (WGS) entry which is preliminary data.</text>
</comment>